<protein>
    <submittedName>
        <fullName evidence="1">Uncharacterized protein</fullName>
    </submittedName>
</protein>
<evidence type="ECO:0000313" key="1">
    <source>
        <dbReference type="EMBL" id="SFR63480.1"/>
    </source>
</evidence>
<dbReference type="Proteomes" id="UP000243250">
    <property type="component" value="Unassembled WGS sequence"/>
</dbReference>
<keyword evidence="2" id="KW-1185">Reference proteome</keyword>
<proteinExistence type="predicted"/>
<dbReference type="Pfam" id="PF19458">
    <property type="entry name" value="DUF5995"/>
    <property type="match status" value="1"/>
</dbReference>
<accession>A0A1I6IAS3</accession>
<gene>
    <name evidence="1" type="ORF">SAMN04488124_2906</name>
</gene>
<reference evidence="2" key="1">
    <citation type="submission" date="2016-10" db="EMBL/GenBank/DDBJ databases">
        <authorList>
            <person name="Varghese N."/>
            <person name="Submissions S."/>
        </authorList>
    </citation>
    <scope>NUCLEOTIDE SEQUENCE [LARGE SCALE GENOMIC DNA]</scope>
    <source>
        <strain evidence="2">CGMCC 1.8711</strain>
    </source>
</reference>
<dbReference type="AlphaFoldDB" id="A0A1I6IAS3"/>
<dbReference type="STRING" id="555875.SAMN04488124_2906"/>
<evidence type="ECO:0000313" key="2">
    <source>
        <dbReference type="Proteomes" id="UP000243250"/>
    </source>
</evidence>
<organism evidence="1 2">
    <name type="scientific">Halogeometricum limi</name>
    <dbReference type="NCBI Taxonomy" id="555875"/>
    <lineage>
        <taxon>Archaea</taxon>
        <taxon>Methanobacteriati</taxon>
        <taxon>Methanobacteriota</taxon>
        <taxon>Stenosarchaea group</taxon>
        <taxon>Halobacteria</taxon>
        <taxon>Halobacteriales</taxon>
        <taxon>Haloferacaceae</taxon>
        <taxon>Halogeometricum</taxon>
    </lineage>
</organism>
<sequence length="288" mass="32746">MNRALRVRTGAWERDHATDSELVELTDRPFESVADVRTRLDRLEERLRERNDRRAVFLTVYARMTREMQRGIEDGAFSDAAWMRAYVVSFAEYYRRAFSAFERGRFDAVPDPWRIAFGTAVTGDNLVVQDAFLGINAHINYDLALALCDVRIDPDRRGKYADHVGVDDVLLRLVDAQQDALTELYAPGIADVDAALGRFDETVSYHALTEGRIQAWRIAVVLTDFEWLPVERYARWTLRATAVGGASLVRSPGLDPTVLRALRRVERVRGEAEMLDVLERRLDAAVSA</sequence>
<name>A0A1I6IAS3_9EURY</name>
<dbReference type="EMBL" id="FOYS01000005">
    <property type="protein sequence ID" value="SFR63480.1"/>
    <property type="molecule type" value="Genomic_DNA"/>
</dbReference>
<dbReference type="InterPro" id="IPR046037">
    <property type="entry name" value="DUF5995"/>
</dbReference>